<name>A0A0X8JIU4_9BACT</name>
<evidence type="ECO:0000313" key="3">
    <source>
        <dbReference type="EMBL" id="AMD89604.1"/>
    </source>
</evidence>
<protein>
    <recommendedName>
        <fullName evidence="5">Outer-membrane lipoprotein LolB</fullName>
    </recommendedName>
</protein>
<proteinExistence type="predicted"/>
<dbReference type="RefSeq" id="WP_008684359.1">
    <property type="nucleotide sequence ID" value="NZ_CP014229.1"/>
</dbReference>
<organism evidence="3 4">
    <name type="scientific">Desulfovibrio fairfieldensis</name>
    <dbReference type="NCBI Taxonomy" id="44742"/>
    <lineage>
        <taxon>Bacteria</taxon>
        <taxon>Pseudomonadati</taxon>
        <taxon>Thermodesulfobacteriota</taxon>
        <taxon>Desulfovibrionia</taxon>
        <taxon>Desulfovibrionales</taxon>
        <taxon>Desulfovibrionaceae</taxon>
        <taxon>Desulfovibrio</taxon>
    </lineage>
</organism>
<keyword evidence="4" id="KW-1185">Reference proteome</keyword>
<dbReference type="KEGG" id="dfi:AXF13_05465"/>
<gene>
    <name evidence="3" type="ORF">AXF13_05465</name>
</gene>
<reference evidence="4" key="1">
    <citation type="submission" date="2016-02" db="EMBL/GenBank/DDBJ databases">
        <authorList>
            <person name="Holder M.E."/>
            <person name="Ajami N.J."/>
            <person name="Petrosino J.F."/>
        </authorList>
    </citation>
    <scope>NUCLEOTIDE SEQUENCE [LARGE SCALE GENOMIC DNA]</scope>
    <source>
        <strain evidence="4">CCUG 45958</strain>
    </source>
</reference>
<evidence type="ECO:0000256" key="2">
    <source>
        <dbReference type="SAM" id="SignalP"/>
    </source>
</evidence>
<dbReference type="PROSITE" id="PS51257">
    <property type="entry name" value="PROKAR_LIPOPROTEIN"/>
    <property type="match status" value="1"/>
</dbReference>
<dbReference type="Proteomes" id="UP000069241">
    <property type="component" value="Chromosome"/>
</dbReference>
<evidence type="ECO:0000256" key="1">
    <source>
        <dbReference type="ARBA" id="ARBA00022729"/>
    </source>
</evidence>
<evidence type="ECO:0000313" key="4">
    <source>
        <dbReference type="Proteomes" id="UP000069241"/>
    </source>
</evidence>
<feature type="signal peptide" evidence="2">
    <location>
        <begin position="1"/>
        <end position="23"/>
    </location>
</feature>
<dbReference type="SUPFAM" id="SSF89392">
    <property type="entry name" value="Prokaryotic lipoproteins and lipoprotein localization factors"/>
    <property type="match status" value="1"/>
</dbReference>
<evidence type="ECO:0008006" key="5">
    <source>
        <dbReference type="Google" id="ProtNLM"/>
    </source>
</evidence>
<dbReference type="Gene3D" id="2.50.20.10">
    <property type="entry name" value="Lipoprotein localisation LolA/LolB/LppX"/>
    <property type="match status" value="1"/>
</dbReference>
<keyword evidence="1 2" id="KW-0732">Signal</keyword>
<accession>A0A0X8JIU4</accession>
<dbReference type="STRING" id="44742.AXF13_05465"/>
<feature type="chain" id="PRO_5007067441" description="Outer-membrane lipoprotein LolB" evidence="2">
    <location>
        <begin position="24"/>
        <end position="262"/>
    </location>
</feature>
<dbReference type="EMBL" id="CP014229">
    <property type="protein sequence ID" value="AMD89604.1"/>
    <property type="molecule type" value="Genomic_DNA"/>
</dbReference>
<dbReference type="InterPro" id="IPR029046">
    <property type="entry name" value="LolA/LolB/LppX"/>
</dbReference>
<dbReference type="AlphaFoldDB" id="A0A0X8JIU4"/>
<sequence>MKKLALLCCFLLACACAKQPSTADLGPEAQARLENRWQKFTGASDAAPLAPYRLQMSLRFGTEGDTRRVTALFWGNGGRQLRLDVMAGVGAVVAKILEDGQHFLVYSPGENKAYFYQGAVKPLLKVGVPVPFDLEHLADLLNGRYAAVFGAEHTAAALLPDDLARYELSGKPGGSVNLNAEGLPVAWREAPQGGKGWSMEIAYDDAVPPLPRRLTLTHSNGKRAILLVKEREKPAKAFTEEQMRLTLPEGVPLLPLSQYKAQ</sequence>